<keyword evidence="2" id="KW-1185">Reference proteome</keyword>
<dbReference type="HOGENOM" id="CLU_143974_1_0_9"/>
<protein>
    <submittedName>
        <fullName evidence="1">Uncharacterized protein</fullName>
    </submittedName>
</protein>
<dbReference type="InterPro" id="IPR011322">
    <property type="entry name" value="N-reg_PII-like_a/b"/>
</dbReference>
<dbReference type="OrthoDB" id="9794275at2"/>
<evidence type="ECO:0000313" key="1">
    <source>
        <dbReference type="EMBL" id="EKY21953.1"/>
    </source>
</evidence>
<dbReference type="PANTHER" id="PTHR38456">
    <property type="entry name" value="CYCLIC DI-AMP RECEPTOR A"/>
    <property type="match status" value="1"/>
</dbReference>
<dbReference type="RefSeq" id="WP_005216473.1">
    <property type="nucleotide sequence ID" value="NZ_KB291717.1"/>
</dbReference>
<dbReference type="InterPro" id="IPR015867">
    <property type="entry name" value="N-reg_PII/ATP_PRibTrfase_C"/>
</dbReference>
<dbReference type="STRING" id="545697.HMPREF0216_03477"/>
<name>L1Q1W5_9CLOT</name>
<proteinExistence type="predicted"/>
<organism evidence="1 2">
    <name type="scientific">Clostridium celatum DSM 1785</name>
    <dbReference type="NCBI Taxonomy" id="545697"/>
    <lineage>
        <taxon>Bacteria</taxon>
        <taxon>Bacillati</taxon>
        <taxon>Bacillota</taxon>
        <taxon>Clostridia</taxon>
        <taxon>Eubacteriales</taxon>
        <taxon>Clostridiaceae</taxon>
        <taxon>Clostridium</taxon>
    </lineage>
</organism>
<dbReference type="eggNOG" id="COG3870">
    <property type="taxonomic scope" value="Bacteria"/>
</dbReference>
<reference evidence="1 2" key="1">
    <citation type="submission" date="2012-05" db="EMBL/GenBank/DDBJ databases">
        <authorList>
            <person name="Weinstock G."/>
            <person name="Sodergren E."/>
            <person name="Lobos E.A."/>
            <person name="Fulton L."/>
            <person name="Fulton R."/>
            <person name="Courtney L."/>
            <person name="Fronick C."/>
            <person name="O'Laughlin M."/>
            <person name="Godfrey J."/>
            <person name="Wilson R.M."/>
            <person name="Miner T."/>
            <person name="Farmer C."/>
            <person name="Delehaunty K."/>
            <person name="Cordes M."/>
            <person name="Minx P."/>
            <person name="Tomlinson C."/>
            <person name="Chen J."/>
            <person name="Wollam A."/>
            <person name="Pepin K.H."/>
            <person name="Bhonagiri V."/>
            <person name="Zhang X."/>
            <person name="Suruliraj S."/>
            <person name="Warren W."/>
            <person name="Mitreva M."/>
            <person name="Mardis E.R."/>
            <person name="Wilson R.K."/>
        </authorList>
    </citation>
    <scope>NUCLEOTIDE SEQUENCE [LARGE SCALE GENOMIC DNA]</scope>
    <source>
        <strain evidence="1 2">DSM 1785</strain>
    </source>
</reference>
<comment type="caution">
    <text evidence="1">The sequence shown here is derived from an EMBL/GenBank/DDBJ whole genome shotgun (WGS) entry which is preliminary data.</text>
</comment>
<dbReference type="PANTHER" id="PTHR38456:SF1">
    <property type="entry name" value="CYCLIC DI-AMP RECEPTOR A"/>
    <property type="match status" value="1"/>
</dbReference>
<dbReference type="SUPFAM" id="SSF54913">
    <property type="entry name" value="GlnB-like"/>
    <property type="match status" value="1"/>
</dbReference>
<dbReference type="Proteomes" id="UP000010420">
    <property type="component" value="Unassembled WGS sequence"/>
</dbReference>
<dbReference type="PATRIC" id="fig|545697.3.peg.3399"/>
<dbReference type="EMBL" id="AMEZ01000137">
    <property type="protein sequence ID" value="EKY21953.1"/>
    <property type="molecule type" value="Genomic_DNA"/>
</dbReference>
<dbReference type="AlphaFoldDB" id="L1Q1W5"/>
<dbReference type="Pfam" id="PF06153">
    <property type="entry name" value="CdAMP_rec"/>
    <property type="match status" value="1"/>
</dbReference>
<sequence length="111" mass="12142">MKLVIAIVQDDDAMDLIEELTDKNYRVTKLATTGGFLKSGNTTLMIGVEKEVVDKVINIIEDVCKKRKEMVSAPTPSTIGSGTGMYMPYPIEVEVGGATIFVLDVDQFVKI</sequence>
<evidence type="ECO:0000313" key="2">
    <source>
        <dbReference type="Proteomes" id="UP000010420"/>
    </source>
</evidence>
<gene>
    <name evidence="1" type="ORF">HMPREF0216_03477</name>
</gene>
<accession>L1Q1W5</accession>
<dbReference type="InterPro" id="IPR010375">
    <property type="entry name" value="CdAMP_rec"/>
</dbReference>
<dbReference type="Gene3D" id="3.30.70.120">
    <property type="match status" value="1"/>
</dbReference>